<feature type="transmembrane region" description="Helical" evidence="1">
    <location>
        <begin position="148"/>
        <end position="168"/>
    </location>
</feature>
<dbReference type="AlphaFoldDB" id="A0A1I0EQB8"/>
<keyword evidence="1" id="KW-0812">Transmembrane</keyword>
<gene>
    <name evidence="2" type="ORF">SAMN05216389_11210</name>
</gene>
<dbReference type="OrthoDB" id="8480522at2"/>
<dbReference type="STRING" id="930131.SAMN05216389_11210"/>
<name>A0A1I0EQB8_9BACI</name>
<evidence type="ECO:0000313" key="2">
    <source>
        <dbReference type="EMBL" id="SET46811.1"/>
    </source>
</evidence>
<keyword evidence="1" id="KW-0472">Membrane</keyword>
<proteinExistence type="predicted"/>
<evidence type="ECO:0000256" key="1">
    <source>
        <dbReference type="SAM" id="Phobius"/>
    </source>
</evidence>
<feature type="transmembrane region" description="Helical" evidence="1">
    <location>
        <begin position="45"/>
        <end position="68"/>
    </location>
</feature>
<dbReference type="RefSeq" id="WP_090870607.1">
    <property type="nucleotide sequence ID" value="NZ_FOHE01000012.1"/>
</dbReference>
<evidence type="ECO:0000313" key="3">
    <source>
        <dbReference type="Proteomes" id="UP000198618"/>
    </source>
</evidence>
<keyword evidence="3" id="KW-1185">Reference proteome</keyword>
<sequence>MKLLSLVKMDILFQVRHGFYYAYALVSVFYIGVLLFLPESMVAKASIFIIFTDPSVLGFFFIGGLVLLERGQSIFGTLFASPVSIHQYIWSKVLSLTCLAVISSSVIFYVIHSDSFDFFPFLLAVIFCSILFTLLGIVLSVRVKSINVFLYVSPVFVILFYIPLLRLFTFYESKLFYLLPTEATLILLEGALSTIPIPIYIYTIATSLIWIAMVYGWAYVSMKDFITTKYIQ</sequence>
<reference evidence="2 3" key="1">
    <citation type="submission" date="2016-10" db="EMBL/GenBank/DDBJ databases">
        <authorList>
            <person name="de Groot N.N."/>
        </authorList>
    </citation>
    <scope>NUCLEOTIDE SEQUENCE [LARGE SCALE GENOMIC DNA]</scope>
    <source>
        <strain evidence="2 3">IBRC-M 10780</strain>
    </source>
</reference>
<protein>
    <submittedName>
        <fullName evidence="2">Fluoroquinolone transport system permease protein</fullName>
    </submittedName>
</protein>
<dbReference type="EMBL" id="FOHE01000012">
    <property type="protein sequence ID" value="SET46811.1"/>
    <property type="molecule type" value="Genomic_DNA"/>
</dbReference>
<feature type="transmembrane region" description="Helical" evidence="1">
    <location>
        <begin position="20"/>
        <end position="38"/>
    </location>
</feature>
<feature type="transmembrane region" description="Helical" evidence="1">
    <location>
        <begin position="88"/>
        <end position="111"/>
    </location>
</feature>
<feature type="transmembrane region" description="Helical" evidence="1">
    <location>
        <begin position="118"/>
        <end position="142"/>
    </location>
</feature>
<dbReference type="InterPro" id="IPR056926">
    <property type="entry name" value="FLQE3_permease"/>
</dbReference>
<organism evidence="2 3">
    <name type="scientific">Oceanobacillus limi</name>
    <dbReference type="NCBI Taxonomy" id="930131"/>
    <lineage>
        <taxon>Bacteria</taxon>
        <taxon>Bacillati</taxon>
        <taxon>Bacillota</taxon>
        <taxon>Bacilli</taxon>
        <taxon>Bacillales</taxon>
        <taxon>Bacillaceae</taxon>
        <taxon>Oceanobacillus</taxon>
    </lineage>
</organism>
<accession>A0A1I0EQB8</accession>
<feature type="transmembrane region" description="Helical" evidence="1">
    <location>
        <begin position="199"/>
        <end position="220"/>
    </location>
</feature>
<keyword evidence="1" id="KW-1133">Transmembrane helix</keyword>
<dbReference type="Pfam" id="PF24686">
    <property type="entry name" value="FLQE3_permease"/>
    <property type="match status" value="1"/>
</dbReference>
<dbReference type="Proteomes" id="UP000198618">
    <property type="component" value="Unassembled WGS sequence"/>
</dbReference>